<evidence type="ECO:0000313" key="3">
    <source>
        <dbReference type="Proteomes" id="UP001202180"/>
    </source>
</evidence>
<comment type="caution">
    <text evidence="2">The sequence shown here is derived from an EMBL/GenBank/DDBJ whole genome shotgun (WGS) entry which is preliminary data.</text>
</comment>
<evidence type="ECO:0000256" key="1">
    <source>
        <dbReference type="SAM" id="MobiDB-lite"/>
    </source>
</evidence>
<proteinExistence type="predicted"/>
<protein>
    <recommendedName>
        <fullName evidence="4">YtxH domain-containing protein</fullName>
    </recommendedName>
</protein>
<reference evidence="2 3" key="1">
    <citation type="submission" date="2022-04" db="EMBL/GenBank/DDBJ databases">
        <title>Spirosoma sp. strain RP8 genome sequencing and assembly.</title>
        <authorList>
            <person name="Jung Y."/>
        </authorList>
    </citation>
    <scope>NUCLEOTIDE SEQUENCE [LARGE SCALE GENOMIC DNA]</scope>
    <source>
        <strain evidence="2 3">RP8</strain>
    </source>
</reference>
<evidence type="ECO:0008006" key="4">
    <source>
        <dbReference type="Google" id="ProtNLM"/>
    </source>
</evidence>
<organism evidence="2 3">
    <name type="scientific">Spirosoma liriopis</name>
    <dbReference type="NCBI Taxonomy" id="2937440"/>
    <lineage>
        <taxon>Bacteria</taxon>
        <taxon>Pseudomonadati</taxon>
        <taxon>Bacteroidota</taxon>
        <taxon>Cytophagia</taxon>
        <taxon>Cytophagales</taxon>
        <taxon>Cytophagaceae</taxon>
        <taxon>Spirosoma</taxon>
    </lineage>
</organism>
<dbReference type="RefSeq" id="WP_232562897.1">
    <property type="nucleotide sequence ID" value="NZ_JALPRF010000001.1"/>
</dbReference>
<dbReference type="EMBL" id="JALPRF010000001">
    <property type="protein sequence ID" value="MCK8491674.1"/>
    <property type="molecule type" value="Genomic_DNA"/>
</dbReference>
<feature type="compositionally biased region" description="Basic and acidic residues" evidence="1">
    <location>
        <begin position="33"/>
        <end position="84"/>
    </location>
</feature>
<accession>A0ABT0HHN4</accession>
<keyword evidence="3" id="KW-1185">Reference proteome</keyword>
<dbReference type="PROSITE" id="PS51257">
    <property type="entry name" value="PROKAR_LIPOPROTEIN"/>
    <property type="match status" value="1"/>
</dbReference>
<evidence type="ECO:0000313" key="2">
    <source>
        <dbReference type="EMBL" id="MCK8491674.1"/>
    </source>
</evidence>
<name>A0ABT0HHN4_9BACT</name>
<gene>
    <name evidence="2" type="ORF">M0L20_07395</name>
</gene>
<dbReference type="Proteomes" id="UP001202180">
    <property type="component" value="Unassembled WGS sequence"/>
</dbReference>
<feature type="region of interest" description="Disordered" evidence="1">
    <location>
        <begin position="31"/>
        <end position="84"/>
    </location>
</feature>
<sequence length="182" mass="19943">MKKSQLGFAQFKQVAGTILLAASLTLLQACGSDGKKESRTEDAMEKTGDAIEADTKEATAETREDLKEAGDKAEAKTDEAAADFKEERDEAVAKMNVQKDKLDAKIDEMKADIKRQGAKAKAESKEQLAKLEDERDDLRQDIDKAKNATADAWKDIKTGFKRAGREVGDAFDKAGDKLDKDN</sequence>